<dbReference type="Ensembl" id="ENSORLT00000035787.1">
    <property type="protein sequence ID" value="ENSORLP00000043958.1"/>
    <property type="gene ID" value="ENSORLG00000018334.2"/>
</dbReference>
<reference evidence="5 6" key="1">
    <citation type="journal article" date="2007" name="Nature">
        <title>The medaka draft genome and insights into vertebrate genome evolution.</title>
        <authorList>
            <person name="Kasahara M."/>
            <person name="Naruse K."/>
            <person name="Sasaki S."/>
            <person name="Nakatani Y."/>
            <person name="Qu W."/>
            <person name="Ahsan B."/>
            <person name="Yamada T."/>
            <person name="Nagayasu Y."/>
            <person name="Doi K."/>
            <person name="Kasai Y."/>
            <person name="Jindo T."/>
            <person name="Kobayashi D."/>
            <person name="Shimada A."/>
            <person name="Toyoda A."/>
            <person name="Kuroki Y."/>
            <person name="Fujiyama A."/>
            <person name="Sasaki T."/>
            <person name="Shimizu A."/>
            <person name="Asakawa S."/>
            <person name="Shimizu N."/>
            <person name="Hashimoto S."/>
            <person name="Yang J."/>
            <person name="Lee Y."/>
            <person name="Matsushima K."/>
            <person name="Sugano S."/>
            <person name="Sakaizumi M."/>
            <person name="Narita T."/>
            <person name="Ohishi K."/>
            <person name="Haga S."/>
            <person name="Ohta F."/>
            <person name="Nomoto H."/>
            <person name="Nogata K."/>
            <person name="Morishita T."/>
            <person name="Endo T."/>
            <person name="Shin-I T."/>
            <person name="Takeda H."/>
            <person name="Morishita S."/>
            <person name="Kohara Y."/>
        </authorList>
    </citation>
    <scope>NUCLEOTIDE SEQUENCE [LARGE SCALE GENOMIC DNA]</scope>
    <source>
        <strain evidence="5 6">Hd-rR</strain>
    </source>
</reference>
<dbReference type="SUPFAM" id="SSF57997">
    <property type="entry name" value="Tropomyosin"/>
    <property type="match status" value="1"/>
</dbReference>
<accession>A0A3B3III3</accession>
<name>A0A3B3III3_ORYLA</name>
<evidence type="ECO:0000259" key="4">
    <source>
        <dbReference type="Pfam" id="PF15035"/>
    </source>
</evidence>
<reference evidence="5" key="2">
    <citation type="submission" date="2025-08" db="UniProtKB">
        <authorList>
            <consortium name="Ensembl"/>
        </authorList>
    </citation>
    <scope>IDENTIFICATION</scope>
    <source>
        <strain evidence="5">Hd-rR</strain>
    </source>
</reference>
<evidence type="ECO:0000313" key="6">
    <source>
        <dbReference type="Proteomes" id="UP000001038"/>
    </source>
</evidence>
<feature type="domain" description="Rootletin-like coiled-coil" evidence="4">
    <location>
        <begin position="123"/>
        <end position="289"/>
    </location>
</feature>
<dbReference type="Pfam" id="PF15035">
    <property type="entry name" value="Rootletin"/>
    <property type="match status" value="1"/>
</dbReference>
<dbReference type="Bgee" id="ENSORLG00000018334">
    <property type="expression patterns" value="Expressed in brain and 13 other cell types or tissues"/>
</dbReference>
<gene>
    <name evidence="5" type="primary">CROCC</name>
</gene>
<evidence type="ECO:0000256" key="3">
    <source>
        <dbReference type="SAM" id="MobiDB-lite"/>
    </source>
</evidence>
<dbReference type="PANTHER" id="PTHR23159:SF63">
    <property type="entry name" value="CILIARY ROOTLET COILED-COIL, ROOTLETIN FAMILY MEMBER 2"/>
    <property type="match status" value="1"/>
</dbReference>
<proteinExistence type="predicted"/>
<feature type="region of interest" description="Disordered" evidence="3">
    <location>
        <begin position="743"/>
        <end position="764"/>
    </location>
</feature>
<dbReference type="Proteomes" id="UP000001038">
    <property type="component" value="Chromosome 5"/>
</dbReference>
<feature type="coiled-coil region" evidence="2">
    <location>
        <begin position="956"/>
        <end position="983"/>
    </location>
</feature>
<feature type="coiled-coil region" evidence="2">
    <location>
        <begin position="357"/>
        <end position="384"/>
    </location>
</feature>
<feature type="coiled-coil region" evidence="2">
    <location>
        <begin position="54"/>
        <end position="167"/>
    </location>
</feature>
<evidence type="ECO:0000313" key="5">
    <source>
        <dbReference type="Ensembl" id="ENSORLP00000043958.1"/>
    </source>
</evidence>
<dbReference type="PANTHER" id="PTHR23159">
    <property type="entry name" value="CENTROSOMAL PROTEIN 2"/>
    <property type="match status" value="1"/>
</dbReference>
<feature type="region of interest" description="Disordered" evidence="3">
    <location>
        <begin position="1082"/>
        <end position="1109"/>
    </location>
</feature>
<feature type="coiled-coil region" evidence="2">
    <location>
        <begin position="787"/>
        <end position="919"/>
    </location>
</feature>
<keyword evidence="6" id="KW-1185">Reference proteome</keyword>
<feature type="coiled-coil region" evidence="2">
    <location>
        <begin position="603"/>
        <end position="659"/>
    </location>
</feature>
<protein>
    <submittedName>
        <fullName evidence="5">Ciliary rootlet coiled-coil, rootletin</fullName>
    </submittedName>
</protein>
<feature type="coiled-coil region" evidence="2">
    <location>
        <begin position="239"/>
        <end position="280"/>
    </location>
</feature>
<feature type="coiled-coil region" evidence="2">
    <location>
        <begin position="1009"/>
        <end position="1064"/>
    </location>
</feature>
<evidence type="ECO:0000256" key="1">
    <source>
        <dbReference type="ARBA" id="ARBA00023054"/>
    </source>
</evidence>
<keyword evidence="1 2" id="KW-0175">Coiled coil</keyword>
<organism evidence="5 6">
    <name type="scientific">Oryzias latipes</name>
    <name type="common">Japanese rice fish</name>
    <name type="synonym">Japanese killifish</name>
    <dbReference type="NCBI Taxonomy" id="8090"/>
    <lineage>
        <taxon>Eukaryota</taxon>
        <taxon>Metazoa</taxon>
        <taxon>Chordata</taxon>
        <taxon>Craniata</taxon>
        <taxon>Vertebrata</taxon>
        <taxon>Euteleostomi</taxon>
        <taxon>Actinopterygii</taxon>
        <taxon>Neopterygii</taxon>
        <taxon>Teleostei</taxon>
        <taxon>Neoteleostei</taxon>
        <taxon>Acanthomorphata</taxon>
        <taxon>Ovalentaria</taxon>
        <taxon>Atherinomorphae</taxon>
        <taxon>Beloniformes</taxon>
        <taxon>Adrianichthyidae</taxon>
        <taxon>Oryziinae</taxon>
        <taxon>Oryzias</taxon>
    </lineage>
</organism>
<evidence type="ECO:0000256" key="2">
    <source>
        <dbReference type="SAM" id="Coils"/>
    </source>
</evidence>
<dbReference type="InterPro" id="IPR055167">
    <property type="entry name" value="Rootletin-like_CC"/>
</dbReference>
<reference evidence="5" key="3">
    <citation type="submission" date="2025-09" db="UniProtKB">
        <authorList>
            <consortium name="Ensembl"/>
        </authorList>
    </citation>
    <scope>IDENTIFICATION</scope>
    <source>
        <strain evidence="5">Hd-rR</strain>
    </source>
</reference>
<sequence>MSGFLQRLEESVLSEEKRLTVRGPSPDDPPACLPARVREIVTKNLSDSREMSSLMSLQEENRVLQGELARLEDLLAHSRADRDELAIKYGAISERADSQASRSLAQQNVELRRRLDEEQAAYRRKLTAYQEGQQRQAQLVQKLQAKVLQYKKRCGDLEQKLQEKSSELEKCSVGRHFCSKKTHYFYSLWQQFLMKMSLFQERSETSNGRHHEDSSSSLEEALLHLEEEQQRSSSLSAVNAMLREQLEQAGLANEALSRDIRRLTADWTKAREELEQKESDWRREEENRTVALIMTLWWGSGGLIVSTPSLTPLCLPDPRDLSDMRGELVRMSHLVQVSCAGLSAVLRSQEAGTALALEQERALRDQLEQQLRGQVKETMNLQSRADAERSELSLRSVREPNHPDVRGRLLSAQSSAQKFRKQLSEIDSAKRDADQRNQALQRDKDAALRERETAQREKEQLKQERDKLKAVQALHSSNQMLQMDYEKLQLAVASAQRERDREREEKEAAIHDGEFLLQAASTNKELSLHLSKLQYEDAALRDSLTKMGNLNEGLVQDKVDLNKYILQVMAMCLHFSLVLKYRILVAFACLACRSERETLETSLFDAQQQLLQAESCREQLEAENQNLRVRCETATGEGKTTLTQALSAAQLEAQQASRKATSEHQEEVERLALEKSCGTACRWKKAASDRGVQPRLGVEQNFLCLQALSLKEAEKTVLLEKVSGLQADLSALSLEAERTAREAAQYKEQEQVRTGEAAGTSTPTQSSVSYYLYDLLRRTFLVVASQLEQCRASLSAAEENREQLRRDFLETERRLTQTQEASENHRREGAELRRSLCDVTRERDALSQSNAQLREALRSAETERISVKRQCEEKEQRLVVLEESLSSSQKEVAELRSCLREVERSRLEARRELQELRRQVRKTYEPVCSQKGRELAELQTRLSLEEQREEERGKEVFILKQKLAETQTARESLKRELSMTQKRLVESESGWRSCERELTAQLQEARGCEKKLQDEAKNLSVRAQAAQESAAQCSLQLSEAQGRLTATEAELTRAEASKRDLEFRLSSLQSALTRTISRHHSISPLRAVSPEGGGTPLPPAQPELDPDTLRSGLRDFLQELRDAHRQRVNDCFKHETDTAQALDICRSSWTVFVCVLPVAEGEAQVSLLQTEVDRLSQALLKAQEGEAALKQKVTTLSQSLQEAAADHSSTQTRLTALQKTLSLVEQDKRLLQVSGSTRGGWSPIINTDYIGCEGLLRQRDEAQQEAEKLRNSCKDLERTLSTRERAHRHRVKGLEEQVWFHDSASVTHLTSAQNYTHRPLD</sequence>
<feature type="region of interest" description="Disordered" evidence="3">
    <location>
        <begin position="426"/>
        <end position="445"/>
    </location>
</feature>
<feature type="compositionally biased region" description="Basic and acidic residues" evidence="3">
    <location>
        <begin position="743"/>
        <end position="753"/>
    </location>
</feature>
<dbReference type="GeneTree" id="ENSGT00940000155758"/>
<feature type="coiled-coil region" evidence="2">
    <location>
        <begin position="1252"/>
        <end position="1286"/>
    </location>
</feature>